<dbReference type="InterPro" id="IPR001211">
    <property type="entry name" value="PLA2"/>
</dbReference>
<feature type="domain" description="Phospholipase A2-like central" evidence="21">
    <location>
        <begin position="45"/>
        <end position="166"/>
    </location>
</feature>
<evidence type="ECO:0000256" key="20">
    <source>
        <dbReference type="RuleBase" id="RU361236"/>
    </source>
</evidence>
<evidence type="ECO:0000256" key="14">
    <source>
        <dbReference type="ARBA" id="ARBA00048699"/>
    </source>
</evidence>
<evidence type="ECO:0000256" key="7">
    <source>
        <dbReference type="ARBA" id="ARBA00023098"/>
    </source>
</evidence>
<dbReference type="GO" id="GO:0046470">
    <property type="term" value="P:phosphatidylcholine metabolic process"/>
    <property type="evidence" value="ECO:0000318"/>
    <property type="project" value="GO_Central"/>
</dbReference>
<dbReference type="KEGG" id="xla:108707100"/>
<dbReference type="GeneID" id="108707100"/>
<dbReference type="InterPro" id="IPR036444">
    <property type="entry name" value="PLipase_A2_dom_sf"/>
</dbReference>
<protein>
    <recommendedName>
        <fullName evidence="2 20">Phospholipase A2</fullName>
        <ecNumber evidence="2 20">3.1.1.4</ecNumber>
    </recommendedName>
</protein>
<evidence type="ECO:0000256" key="5">
    <source>
        <dbReference type="ARBA" id="ARBA00022801"/>
    </source>
</evidence>
<dbReference type="Pfam" id="PF00068">
    <property type="entry name" value="Phospholip_A2_1"/>
    <property type="match status" value="1"/>
</dbReference>
<feature type="binding site" evidence="17">
    <location>
        <position position="72"/>
    </location>
    <ligand>
        <name>Ca(2+)</name>
        <dbReference type="ChEBI" id="CHEBI:29108"/>
    </ligand>
</feature>
<dbReference type="GO" id="GO:0046471">
    <property type="term" value="P:phosphatidylglycerol metabolic process"/>
    <property type="evidence" value="ECO:0000318"/>
    <property type="project" value="GO_Central"/>
</dbReference>
<keyword evidence="22" id="KW-1185">Reference proteome</keyword>
<evidence type="ECO:0000256" key="4">
    <source>
        <dbReference type="ARBA" id="ARBA00022723"/>
    </source>
</evidence>
<evidence type="ECO:0000256" key="13">
    <source>
        <dbReference type="ARBA" id="ARBA00048373"/>
    </source>
</evidence>
<comment type="similarity">
    <text evidence="19">Belongs to the phospholipase A2 family.</text>
</comment>
<keyword evidence="7 20" id="KW-0443">Lipid metabolism</keyword>
<dbReference type="RefSeq" id="XP_041436208.1">
    <property type="nucleotide sequence ID" value="XM_041580274.1"/>
</dbReference>
<evidence type="ECO:0000256" key="17">
    <source>
        <dbReference type="PIRSR" id="PIRSR601211-2"/>
    </source>
</evidence>
<feature type="active site" evidence="16">
    <location>
        <position position="141"/>
    </location>
</feature>
<comment type="subcellular location">
    <subcellularLocation>
        <location evidence="1 20">Secreted</location>
    </subcellularLocation>
</comment>
<feature type="binding site" evidence="17">
    <location>
        <position position="93"/>
    </location>
    <ligand>
        <name>Ca(2+)</name>
        <dbReference type="ChEBI" id="CHEBI:29108"/>
    </ligand>
</feature>
<comment type="catalytic activity">
    <reaction evidence="9">
        <text>N,1-dihexadecanoyl-2-(9Z,12Z-octadecadienoyl)-sn-glycero-3-phosphoethanolamine + H2O = N,1-dihexadecanoyl-sn-glycero-3-phosphoethanolamine + (9Z,12Z)-octadecadienoate + H(+)</text>
        <dbReference type="Rhea" id="RHEA:56424"/>
        <dbReference type="ChEBI" id="CHEBI:15377"/>
        <dbReference type="ChEBI" id="CHEBI:15378"/>
        <dbReference type="ChEBI" id="CHEBI:30245"/>
        <dbReference type="ChEBI" id="CHEBI:85334"/>
        <dbReference type="ChEBI" id="CHEBI:85335"/>
    </reaction>
    <physiologicalReaction direction="left-to-right" evidence="9">
        <dbReference type="Rhea" id="RHEA:56425"/>
    </physiologicalReaction>
</comment>
<dbReference type="CTD" id="108707100"/>
<comment type="catalytic activity">
    <reaction evidence="15">
        <text>1-hexadecanoyl-2-(9Z,12Z-octadecadienoyl)-sn-glycero-3-phosphoethanolamine + H2O = 1-hexadecanoyl-sn-glycero-3-phosphoethanolamine + (9Z,12Z)-octadecadienoate + H(+)</text>
        <dbReference type="Rhea" id="RHEA:40815"/>
        <dbReference type="ChEBI" id="CHEBI:15377"/>
        <dbReference type="ChEBI" id="CHEBI:15378"/>
        <dbReference type="ChEBI" id="CHEBI:30245"/>
        <dbReference type="ChEBI" id="CHEBI:73004"/>
        <dbReference type="ChEBI" id="CHEBI:73008"/>
    </reaction>
    <physiologicalReaction direction="left-to-right" evidence="15">
        <dbReference type="Rhea" id="RHEA:40816"/>
    </physiologicalReaction>
</comment>
<organism evidence="22 23">
    <name type="scientific">Xenopus laevis</name>
    <name type="common">African clawed frog</name>
    <dbReference type="NCBI Taxonomy" id="8355"/>
    <lineage>
        <taxon>Eukaryota</taxon>
        <taxon>Metazoa</taxon>
        <taxon>Chordata</taxon>
        <taxon>Craniata</taxon>
        <taxon>Vertebrata</taxon>
        <taxon>Euteleostomi</taxon>
        <taxon>Amphibia</taxon>
        <taxon>Batrachia</taxon>
        <taxon>Anura</taxon>
        <taxon>Pipoidea</taxon>
        <taxon>Pipidae</taxon>
        <taxon>Xenopodinae</taxon>
        <taxon>Xenopus</taxon>
        <taxon>Xenopus</taxon>
    </lineage>
</organism>
<evidence type="ECO:0000256" key="15">
    <source>
        <dbReference type="ARBA" id="ARBA00049039"/>
    </source>
</evidence>
<dbReference type="CDD" id="cd00125">
    <property type="entry name" value="PLA2c"/>
    <property type="match status" value="1"/>
</dbReference>
<dbReference type="PROSITE" id="PS00119">
    <property type="entry name" value="PA2_ASP"/>
    <property type="match status" value="1"/>
</dbReference>
<comment type="catalytic activity">
    <reaction evidence="11">
        <text>N-hexadecanoyl-1,2-di-(9Z-octadecenoyl)-sn-glycero-3-phosphoethanolamine + H2O = N-hexadecanoyl-1-(9Z-octadecenoyl)-sn-glycero-3-phosphoethanolamine + (9Z)-octadecenoate + H(+)</text>
        <dbReference type="Rhea" id="RHEA:45424"/>
        <dbReference type="ChEBI" id="CHEBI:15377"/>
        <dbReference type="ChEBI" id="CHEBI:15378"/>
        <dbReference type="ChEBI" id="CHEBI:30823"/>
        <dbReference type="ChEBI" id="CHEBI:78097"/>
        <dbReference type="ChEBI" id="CHEBI:85217"/>
    </reaction>
    <physiologicalReaction direction="left-to-right" evidence="11">
        <dbReference type="Rhea" id="RHEA:45425"/>
    </physiologicalReaction>
</comment>
<proteinExistence type="inferred from homology"/>
<sequence>MLFVRVSSTLLVSSNTPKTYRPVNWFLIKWILVLSPALANTNTRNLWQFRNMIKCTIPTCDPYFDYNDYGCYCGIGGSGNPVDALDRCCQSHDNCYSNSKGPCNGILDSPYIEMYDYTCSGTSVTCSSKNNACEKFICECDRNAAICFSGAGYNLKYKNLDRSTNC</sequence>
<comment type="catalytic activity">
    <reaction evidence="10">
        <text>1-hexadecanoyl-2-(9Z-octadecenoyl)-sn-glycero-3-phospho-(1'-sn-glycerol) + H2O = 1-hexadecanoyl-sn-glycero-3-phospho-(1'-sn-glycerol) + (9Z)-octadecenoate + H(+)</text>
        <dbReference type="Rhea" id="RHEA:40919"/>
        <dbReference type="ChEBI" id="CHEBI:15377"/>
        <dbReference type="ChEBI" id="CHEBI:15378"/>
        <dbReference type="ChEBI" id="CHEBI:30823"/>
        <dbReference type="ChEBI" id="CHEBI:72841"/>
        <dbReference type="ChEBI" id="CHEBI:75158"/>
    </reaction>
    <physiologicalReaction direction="left-to-right" evidence="10">
        <dbReference type="Rhea" id="RHEA:40920"/>
    </physiologicalReaction>
</comment>
<keyword evidence="8 18" id="KW-1015">Disulfide bond</keyword>
<dbReference type="GO" id="GO:0016042">
    <property type="term" value="P:lipid catabolic process"/>
    <property type="evidence" value="ECO:0007669"/>
    <property type="project" value="InterPro"/>
</dbReference>
<dbReference type="Gene3D" id="1.20.90.10">
    <property type="entry name" value="Phospholipase A2 domain"/>
    <property type="match status" value="1"/>
</dbReference>
<keyword evidence="4 17" id="KW-0479">Metal-binding</keyword>
<dbReference type="SMART" id="SM00085">
    <property type="entry name" value="PA2c"/>
    <property type="match status" value="1"/>
</dbReference>
<dbReference type="GO" id="GO:0005102">
    <property type="term" value="F:signaling receptor binding"/>
    <property type="evidence" value="ECO:0007669"/>
    <property type="project" value="UniProtKB-ARBA"/>
</dbReference>
<dbReference type="GO" id="GO:0005576">
    <property type="term" value="C:extracellular region"/>
    <property type="evidence" value="ECO:0007669"/>
    <property type="project" value="UniProtKB-SubCell"/>
</dbReference>
<comment type="cofactor">
    <cofactor evidence="17">
        <name>Ca(2+)</name>
        <dbReference type="ChEBI" id="CHEBI:29108"/>
    </cofactor>
    <text evidence="17">Binds 1 Ca(2+) ion per subunit.</text>
</comment>
<dbReference type="InterPro" id="IPR016090">
    <property type="entry name" value="PLA2-like_dom"/>
</dbReference>
<gene>
    <name evidence="23" type="primary">pla2g1b.S</name>
</gene>
<accession>A0A8J1M3D0</accession>
<feature type="binding site" evidence="17">
    <location>
        <position position="76"/>
    </location>
    <ligand>
        <name>Ca(2+)</name>
        <dbReference type="ChEBI" id="CHEBI:29108"/>
    </ligand>
</feature>
<feature type="disulfide bond" evidence="18">
    <location>
        <begin position="73"/>
        <end position="89"/>
    </location>
</feature>
<dbReference type="InterPro" id="IPR033112">
    <property type="entry name" value="PLA2_Asp_AS"/>
</dbReference>
<evidence type="ECO:0000256" key="18">
    <source>
        <dbReference type="PIRSR" id="PIRSR601211-3"/>
    </source>
</evidence>
<feature type="disulfide bond" evidence="18">
    <location>
        <begin position="103"/>
        <end position="133"/>
    </location>
</feature>
<dbReference type="GO" id="GO:0005543">
    <property type="term" value="F:phospholipid binding"/>
    <property type="evidence" value="ECO:0000318"/>
    <property type="project" value="GO_Central"/>
</dbReference>
<comment type="catalytic activity">
    <reaction evidence="20">
        <text>a 1,2-diacyl-sn-glycero-3-phosphocholine + H2O = a 1-acyl-sn-glycero-3-phosphocholine + a fatty acid + H(+)</text>
        <dbReference type="Rhea" id="RHEA:15801"/>
        <dbReference type="ChEBI" id="CHEBI:15377"/>
        <dbReference type="ChEBI" id="CHEBI:15378"/>
        <dbReference type="ChEBI" id="CHEBI:28868"/>
        <dbReference type="ChEBI" id="CHEBI:57643"/>
        <dbReference type="ChEBI" id="CHEBI:58168"/>
        <dbReference type="EC" id="3.1.1.4"/>
    </reaction>
</comment>
<dbReference type="EC" id="3.1.1.4" evidence="2 20"/>
<evidence type="ECO:0000256" key="3">
    <source>
        <dbReference type="ARBA" id="ARBA00022525"/>
    </source>
</evidence>
<dbReference type="AlphaFoldDB" id="A0A8J1M3D0"/>
<evidence type="ECO:0000313" key="23">
    <source>
        <dbReference type="RefSeq" id="XP_041436208.1"/>
    </source>
</evidence>
<evidence type="ECO:0000313" key="22">
    <source>
        <dbReference type="Proteomes" id="UP000186698"/>
    </source>
</evidence>
<dbReference type="Proteomes" id="UP000186698">
    <property type="component" value="Chromosome 1S"/>
</dbReference>
<keyword evidence="6 17" id="KW-0106">Calcium</keyword>
<evidence type="ECO:0000256" key="1">
    <source>
        <dbReference type="ARBA" id="ARBA00004613"/>
    </source>
</evidence>
<dbReference type="GO" id="GO:0050482">
    <property type="term" value="P:arachidonate secretion"/>
    <property type="evidence" value="ECO:0007669"/>
    <property type="project" value="InterPro"/>
</dbReference>
<dbReference type="FunFam" id="1.20.90.10:FF:000011">
    <property type="entry name" value="Phospholipase A(2)"/>
    <property type="match status" value="1"/>
</dbReference>
<dbReference type="InterPro" id="IPR033113">
    <property type="entry name" value="PLA2_histidine"/>
</dbReference>
<feature type="disulfide bond" evidence="18">
    <location>
        <begin position="95"/>
        <end position="140"/>
    </location>
</feature>
<keyword evidence="5 20" id="KW-0378">Hydrolase</keyword>
<evidence type="ECO:0000256" key="11">
    <source>
        <dbReference type="ARBA" id="ARBA00048221"/>
    </source>
</evidence>
<evidence type="ECO:0000256" key="16">
    <source>
        <dbReference type="PIRSR" id="PIRSR601211-1"/>
    </source>
</evidence>
<evidence type="ECO:0000256" key="9">
    <source>
        <dbReference type="ARBA" id="ARBA00047535"/>
    </source>
</evidence>
<feature type="active site" evidence="16">
    <location>
        <position position="92"/>
    </location>
</feature>
<feature type="binding site" evidence="17">
    <location>
        <position position="74"/>
    </location>
    <ligand>
        <name>Ca(2+)</name>
        <dbReference type="ChEBI" id="CHEBI:29108"/>
    </ligand>
</feature>
<comment type="catalytic activity">
    <reaction evidence="13">
        <text>1-hexadecanoyl-2-(5Z,8Z,11Z,14Z-eicosatetraenoyl)-sn-glycero-3-phosphocholine + H2O = 1-hexadecanoyl-sn-glycero-3-phosphocholine + (5Z,8Z,11Z,14Z)-eicosatetraenoate + H(+)</text>
        <dbReference type="Rhea" id="RHEA:40427"/>
        <dbReference type="ChEBI" id="CHEBI:15377"/>
        <dbReference type="ChEBI" id="CHEBI:15378"/>
        <dbReference type="ChEBI" id="CHEBI:32395"/>
        <dbReference type="ChEBI" id="CHEBI:72998"/>
        <dbReference type="ChEBI" id="CHEBI:73003"/>
    </reaction>
    <physiologicalReaction direction="left-to-right" evidence="13">
        <dbReference type="Rhea" id="RHEA:40428"/>
    </physiologicalReaction>
</comment>
<dbReference type="GO" id="GO:0047498">
    <property type="term" value="F:calcium-dependent phospholipase A2 activity"/>
    <property type="evidence" value="ECO:0000318"/>
    <property type="project" value="GO_Central"/>
</dbReference>
<dbReference type="PRINTS" id="PR00389">
    <property type="entry name" value="PHPHLIPASEA2"/>
</dbReference>
<evidence type="ECO:0000259" key="21">
    <source>
        <dbReference type="SMART" id="SM00085"/>
    </source>
</evidence>
<dbReference type="OrthoDB" id="5841574at2759"/>
<evidence type="ECO:0000256" key="12">
    <source>
        <dbReference type="ARBA" id="ARBA00048227"/>
    </source>
</evidence>
<evidence type="ECO:0000256" key="2">
    <source>
        <dbReference type="ARBA" id="ARBA00013278"/>
    </source>
</evidence>
<evidence type="ECO:0000256" key="6">
    <source>
        <dbReference type="ARBA" id="ARBA00022837"/>
    </source>
</evidence>
<dbReference type="PANTHER" id="PTHR11716">
    <property type="entry name" value="PHOSPHOLIPASE A2 FAMILY MEMBER"/>
    <property type="match status" value="1"/>
</dbReference>
<keyword evidence="3 20" id="KW-0964">Secreted</keyword>
<dbReference type="GO" id="GO:0005509">
    <property type="term" value="F:calcium ion binding"/>
    <property type="evidence" value="ECO:0000318"/>
    <property type="project" value="GO_Central"/>
</dbReference>
<evidence type="ECO:0000256" key="19">
    <source>
        <dbReference type="RuleBase" id="RU003654"/>
    </source>
</evidence>
<feature type="disulfide bond" evidence="18">
    <location>
        <begin position="126"/>
        <end position="138"/>
    </location>
</feature>
<dbReference type="PROSITE" id="PS00118">
    <property type="entry name" value="PA2_HIS"/>
    <property type="match status" value="1"/>
</dbReference>
<name>A0A8J1M3D0_XENLA</name>
<dbReference type="PANTHER" id="PTHR11716:SF94">
    <property type="entry name" value="PHOSPHOLIPASE A2"/>
    <property type="match status" value="1"/>
</dbReference>
<evidence type="ECO:0000256" key="10">
    <source>
        <dbReference type="ARBA" id="ARBA00048015"/>
    </source>
</evidence>
<reference evidence="23" key="1">
    <citation type="submission" date="2025-08" db="UniProtKB">
        <authorList>
            <consortium name="RefSeq"/>
        </authorList>
    </citation>
    <scope>IDENTIFICATION</scope>
    <source>
        <strain evidence="23">J_2021</strain>
        <tissue evidence="23">Erythrocytes</tissue>
    </source>
</reference>
<evidence type="ECO:0000256" key="8">
    <source>
        <dbReference type="ARBA" id="ARBA00023157"/>
    </source>
</evidence>
<comment type="catalytic activity">
    <reaction evidence="14">
        <text>1-hexadecanoyl-2-(9Z-octadecenoyl)-sn-glycero-3-phosphocholine + H2O = 1-hexadecanoyl-sn-glycero-3-phosphocholine + (9Z)-octadecenoate + H(+)</text>
        <dbReference type="Rhea" id="RHEA:38779"/>
        <dbReference type="ChEBI" id="CHEBI:15377"/>
        <dbReference type="ChEBI" id="CHEBI:15378"/>
        <dbReference type="ChEBI" id="CHEBI:30823"/>
        <dbReference type="ChEBI" id="CHEBI:72998"/>
        <dbReference type="ChEBI" id="CHEBI:73001"/>
    </reaction>
    <physiologicalReaction direction="left-to-right" evidence="14">
        <dbReference type="Rhea" id="RHEA:38780"/>
    </physiologicalReaction>
</comment>
<dbReference type="SUPFAM" id="SSF48619">
    <property type="entry name" value="Phospholipase A2, PLA2"/>
    <property type="match status" value="1"/>
</dbReference>
<feature type="disulfide bond" evidence="18">
    <location>
        <begin position="88"/>
        <end position="147"/>
    </location>
</feature>
<comment type="catalytic activity">
    <reaction evidence="12">
        <text>1,2-dihexadecanoyl-sn-glycero-3-phosphocholine + H2O = 1-hexadecanoyl-sn-glycero-3-phosphocholine + hexadecanoate + H(+)</text>
        <dbReference type="Rhea" id="RHEA:41223"/>
        <dbReference type="ChEBI" id="CHEBI:7896"/>
        <dbReference type="ChEBI" id="CHEBI:15377"/>
        <dbReference type="ChEBI" id="CHEBI:15378"/>
        <dbReference type="ChEBI" id="CHEBI:72998"/>
        <dbReference type="ChEBI" id="CHEBI:72999"/>
    </reaction>
    <physiologicalReaction direction="left-to-right" evidence="12">
        <dbReference type="Rhea" id="RHEA:41224"/>
    </physiologicalReaction>
</comment>